<evidence type="ECO:0000313" key="8">
    <source>
        <dbReference type="Proteomes" id="UP000663827"/>
    </source>
</evidence>
<reference evidence="7" key="1">
    <citation type="submission" date="2021-01" db="EMBL/GenBank/DDBJ databases">
        <authorList>
            <person name="Kaushik A."/>
        </authorList>
    </citation>
    <scope>NUCLEOTIDE SEQUENCE</scope>
    <source>
        <strain evidence="7">AG5</strain>
    </source>
</reference>
<feature type="region of interest" description="Disordered" evidence="6">
    <location>
        <begin position="83"/>
        <end position="307"/>
    </location>
</feature>
<gene>
    <name evidence="7" type="ORF">RDB_LOCUS56373</name>
</gene>
<keyword evidence="3" id="KW-0677">Repeat</keyword>
<dbReference type="InterPro" id="IPR038753">
    <property type="entry name" value="NFKBIL1"/>
</dbReference>
<evidence type="ECO:0000256" key="2">
    <source>
        <dbReference type="ARBA" id="ARBA00022553"/>
    </source>
</evidence>
<evidence type="ECO:0000256" key="6">
    <source>
        <dbReference type="SAM" id="MobiDB-lite"/>
    </source>
</evidence>
<dbReference type="GO" id="GO:0043124">
    <property type="term" value="P:negative regulation of canonical NF-kappaB signal transduction"/>
    <property type="evidence" value="ECO:0007669"/>
    <property type="project" value="InterPro"/>
</dbReference>
<dbReference type="AlphaFoldDB" id="A0A8H3DZP1"/>
<feature type="compositionally biased region" description="Basic and acidic residues" evidence="6">
    <location>
        <begin position="219"/>
        <end position="239"/>
    </location>
</feature>
<keyword evidence="5" id="KW-0539">Nucleus</keyword>
<organism evidence="7 8">
    <name type="scientific">Rhizoctonia solani</name>
    <dbReference type="NCBI Taxonomy" id="456999"/>
    <lineage>
        <taxon>Eukaryota</taxon>
        <taxon>Fungi</taxon>
        <taxon>Dikarya</taxon>
        <taxon>Basidiomycota</taxon>
        <taxon>Agaricomycotina</taxon>
        <taxon>Agaricomycetes</taxon>
        <taxon>Cantharellales</taxon>
        <taxon>Ceratobasidiaceae</taxon>
        <taxon>Rhizoctonia</taxon>
    </lineage>
</organism>
<dbReference type="PANTHER" id="PTHR15263:SF1">
    <property type="entry name" value="NF-KAPPA-B INHIBITOR-LIKE PROTEIN 1"/>
    <property type="match status" value="1"/>
</dbReference>
<evidence type="ECO:0000256" key="5">
    <source>
        <dbReference type="ARBA" id="ARBA00023242"/>
    </source>
</evidence>
<dbReference type="EMBL" id="CAJNJQ010001130">
    <property type="protein sequence ID" value="CAE7121834.1"/>
    <property type="molecule type" value="Genomic_DNA"/>
</dbReference>
<keyword evidence="4" id="KW-0040">ANK repeat</keyword>
<name>A0A8H3DZP1_9AGAM</name>
<evidence type="ECO:0008006" key="9">
    <source>
        <dbReference type="Google" id="ProtNLM"/>
    </source>
</evidence>
<feature type="compositionally biased region" description="Basic and acidic residues" evidence="6">
    <location>
        <begin position="131"/>
        <end position="150"/>
    </location>
</feature>
<feature type="compositionally biased region" description="Basic and acidic residues" evidence="6">
    <location>
        <begin position="161"/>
        <end position="188"/>
    </location>
</feature>
<feature type="compositionally biased region" description="Basic and acidic residues" evidence="6">
    <location>
        <begin position="196"/>
        <end position="212"/>
    </location>
</feature>
<proteinExistence type="predicted"/>
<comment type="caution">
    <text evidence="7">The sequence shown here is derived from an EMBL/GenBank/DDBJ whole genome shotgun (WGS) entry which is preliminary data.</text>
</comment>
<feature type="compositionally biased region" description="Basic and acidic residues" evidence="6">
    <location>
        <begin position="249"/>
        <end position="299"/>
    </location>
</feature>
<protein>
    <recommendedName>
        <fullName evidence="9">J domain-containing protein</fullName>
    </recommendedName>
</protein>
<feature type="compositionally biased region" description="Low complexity" evidence="6">
    <location>
        <begin position="83"/>
        <end position="101"/>
    </location>
</feature>
<accession>A0A8H3DZP1</accession>
<dbReference type="GO" id="GO:0005634">
    <property type="term" value="C:nucleus"/>
    <property type="evidence" value="ECO:0007669"/>
    <property type="project" value="UniProtKB-SubCell"/>
</dbReference>
<dbReference type="PANTHER" id="PTHR15263">
    <property type="entry name" value="I-KAPPA-B-LIKE PROTEIN IKBL"/>
    <property type="match status" value="1"/>
</dbReference>
<comment type="subcellular location">
    <subcellularLocation>
        <location evidence="1">Nucleus</location>
    </subcellularLocation>
</comment>
<dbReference type="Proteomes" id="UP000663827">
    <property type="component" value="Unassembled WGS sequence"/>
</dbReference>
<evidence type="ECO:0000313" key="7">
    <source>
        <dbReference type="EMBL" id="CAE7121834.1"/>
    </source>
</evidence>
<evidence type="ECO:0000256" key="1">
    <source>
        <dbReference type="ARBA" id="ARBA00004123"/>
    </source>
</evidence>
<evidence type="ECO:0000256" key="4">
    <source>
        <dbReference type="ARBA" id="ARBA00023043"/>
    </source>
</evidence>
<keyword evidence="2" id="KW-0597">Phosphoprotein</keyword>
<evidence type="ECO:0000256" key="3">
    <source>
        <dbReference type="ARBA" id="ARBA00022737"/>
    </source>
</evidence>
<sequence length="426" mass="48035">MAHTMDSRSHFNLYPTPISTSGLPAISKPQYNYAYATPASTPTKPYPSYFYHYRPASPSASASPPSRSIRRSFVSVPNLCAASSSSSSSSSFSPPTARSSPLSVPPKPYSYPHAHDIPQPRTSLPPSDSGRPVKRESERSFPAEAKEQQKADVQQRQARLIAERDATLKRMAERQRQAEEKSWYEENQRMAAEAASKQEEEERQRAEEKLQRMAEAQAEEERKRRARKPEQERGYERGRPQTRYPAADADNKGGYRDRSRDGRPKKEHGFEREQRPERERTKSETRGREAREVKKDQTRRSKSPASIAAAWTAYDETCTEIMRAKPPKGKTSGRVTFYDIPWPILGKASSFHDLTNESIASFLLSPHHSQGKSPKARLRAAILIWHPDKFAQKVSPHIAESHRPAVSAGVDIVARIVTELISAQSN</sequence>